<organism evidence="1 2">
    <name type="scientific">Clunio marinus</name>
    <dbReference type="NCBI Taxonomy" id="568069"/>
    <lineage>
        <taxon>Eukaryota</taxon>
        <taxon>Metazoa</taxon>
        <taxon>Ecdysozoa</taxon>
        <taxon>Arthropoda</taxon>
        <taxon>Hexapoda</taxon>
        <taxon>Insecta</taxon>
        <taxon>Pterygota</taxon>
        <taxon>Neoptera</taxon>
        <taxon>Endopterygota</taxon>
        <taxon>Diptera</taxon>
        <taxon>Nematocera</taxon>
        <taxon>Chironomoidea</taxon>
        <taxon>Chironomidae</taxon>
        <taxon>Clunio</taxon>
    </lineage>
</organism>
<dbReference type="AlphaFoldDB" id="A0A1J1J7P2"/>
<protein>
    <submittedName>
        <fullName evidence="1">CLUMA_CG021459, isoform A</fullName>
    </submittedName>
</protein>
<keyword evidence="2" id="KW-1185">Reference proteome</keyword>
<name>A0A1J1J7P2_9DIPT</name>
<evidence type="ECO:0000313" key="1">
    <source>
        <dbReference type="EMBL" id="CRL08408.1"/>
    </source>
</evidence>
<sequence>MTKDLRHFLCKCCFHDLKVSSEMRCEDDNNSEAQSECKKQSIMQVNNPEDVEQMFVKPLQNIS</sequence>
<dbReference type="Proteomes" id="UP000183832">
    <property type="component" value="Unassembled WGS sequence"/>
</dbReference>
<proteinExistence type="predicted"/>
<gene>
    <name evidence="1" type="ORF">CLUMA_CG021459</name>
</gene>
<accession>A0A1J1J7P2</accession>
<evidence type="ECO:0000313" key="2">
    <source>
        <dbReference type="Proteomes" id="UP000183832"/>
    </source>
</evidence>
<dbReference type="EMBL" id="CVRI01000075">
    <property type="protein sequence ID" value="CRL08408.1"/>
    <property type="molecule type" value="Genomic_DNA"/>
</dbReference>
<reference evidence="1 2" key="1">
    <citation type="submission" date="2015-04" db="EMBL/GenBank/DDBJ databases">
        <authorList>
            <person name="Syromyatnikov M.Y."/>
            <person name="Popov V.N."/>
        </authorList>
    </citation>
    <scope>NUCLEOTIDE SEQUENCE [LARGE SCALE GENOMIC DNA]</scope>
</reference>